<dbReference type="PANTHER" id="PTHR30024:SF48">
    <property type="entry name" value="ABC TRANSPORTER SUBSTRATE-BINDING PROTEIN"/>
    <property type="match status" value="1"/>
</dbReference>
<dbReference type="AlphaFoldDB" id="A0A0D8B7U9"/>
<keyword evidence="5" id="KW-1185">Reference proteome</keyword>
<protein>
    <submittedName>
        <fullName evidence="4">ABC-type nitrate/sulfonate/bicarbonate transport system, periplasmic component</fullName>
    </submittedName>
</protein>
<feature type="domain" description="Solute-binding protein family 3/N-terminal" evidence="3">
    <location>
        <begin position="63"/>
        <end position="283"/>
    </location>
</feature>
<accession>A0A0D8B7U9</accession>
<dbReference type="Pfam" id="PF09084">
    <property type="entry name" value="NMT1"/>
    <property type="match status" value="1"/>
</dbReference>
<evidence type="ECO:0000313" key="5">
    <source>
        <dbReference type="Proteomes" id="UP000032545"/>
    </source>
</evidence>
<dbReference type="SUPFAM" id="SSF53850">
    <property type="entry name" value="Periplasmic binding protein-like II"/>
    <property type="match status" value="1"/>
</dbReference>
<dbReference type="Proteomes" id="UP000032545">
    <property type="component" value="Unassembled WGS sequence"/>
</dbReference>
<dbReference type="EMBL" id="JYFN01000105">
    <property type="protein sequence ID" value="KJE19457.1"/>
    <property type="molecule type" value="Genomic_DNA"/>
</dbReference>
<organism evidence="4 5">
    <name type="scientific">Frankia torreyi</name>
    <dbReference type="NCBI Taxonomy" id="1856"/>
    <lineage>
        <taxon>Bacteria</taxon>
        <taxon>Bacillati</taxon>
        <taxon>Actinomycetota</taxon>
        <taxon>Actinomycetes</taxon>
        <taxon>Frankiales</taxon>
        <taxon>Frankiaceae</taxon>
        <taxon>Frankia</taxon>
    </lineage>
</organism>
<reference evidence="5" key="1">
    <citation type="submission" date="2015-02" db="EMBL/GenBank/DDBJ databases">
        <title>Draft Genome of Frankia sp. CpI1-S.</title>
        <authorList>
            <person name="Oshone R.T."/>
            <person name="Ngom M."/>
            <person name="Ghodhbane-Gtari F."/>
            <person name="Gtari M."/>
            <person name="Morris K."/>
            <person name="Thomas K."/>
            <person name="Sen A."/>
            <person name="Tisa L.S."/>
        </authorList>
    </citation>
    <scope>NUCLEOTIDE SEQUENCE [LARGE SCALE GENOMIC DNA]</scope>
    <source>
        <strain evidence="5">CpI1-S</strain>
    </source>
</reference>
<comment type="similarity">
    <text evidence="1">Belongs to the bacterial solute-binding protein SsuA/TauA family.</text>
</comment>
<dbReference type="InterPro" id="IPR001638">
    <property type="entry name" value="Solute-binding_3/MltF_N"/>
</dbReference>
<dbReference type="PANTHER" id="PTHR30024">
    <property type="entry name" value="ALIPHATIC SULFONATES-BINDING PROTEIN-RELATED"/>
    <property type="match status" value="1"/>
</dbReference>
<name>A0A0D8B7U9_9ACTN</name>
<comment type="caution">
    <text evidence="4">The sequence shown here is derived from an EMBL/GenBank/DDBJ whole genome shotgun (WGS) entry which is preliminary data.</text>
</comment>
<reference evidence="4 5" key="2">
    <citation type="journal article" date="2016" name="Genome Announc.">
        <title>Permanent Draft Genome Sequences for Two Variants of Frankia sp. Strain CpI1, the First Frankia Strain Isolated from Root Nodules of Comptonia peregrina.</title>
        <authorList>
            <person name="Oshone R."/>
            <person name="Hurst S.G.IV."/>
            <person name="Abebe-Akele F."/>
            <person name="Simpson S."/>
            <person name="Morris K."/>
            <person name="Thomas W.K."/>
            <person name="Tisa L.S."/>
        </authorList>
    </citation>
    <scope>NUCLEOTIDE SEQUENCE [LARGE SCALE GENOMIC DNA]</scope>
    <source>
        <strain evidence="5">CpI1-S</strain>
    </source>
</reference>
<evidence type="ECO:0000256" key="1">
    <source>
        <dbReference type="ARBA" id="ARBA00010742"/>
    </source>
</evidence>
<feature type="chain" id="PRO_5039388812" evidence="2">
    <location>
        <begin position="33"/>
        <end position="380"/>
    </location>
</feature>
<gene>
    <name evidence="4" type="ORF">FF36_06256</name>
</gene>
<dbReference type="Gene3D" id="3.40.190.10">
    <property type="entry name" value="Periplasmic binding protein-like II"/>
    <property type="match status" value="2"/>
</dbReference>
<evidence type="ECO:0000313" key="4">
    <source>
        <dbReference type="EMBL" id="KJE19457.1"/>
    </source>
</evidence>
<dbReference type="OrthoDB" id="506623at2"/>
<dbReference type="PATRIC" id="fig|1502723.3.peg.784"/>
<dbReference type="RefSeq" id="WP_082122374.1">
    <property type="nucleotide sequence ID" value="NZ_JYFN01000105.1"/>
</dbReference>
<evidence type="ECO:0000259" key="3">
    <source>
        <dbReference type="SMART" id="SM00062"/>
    </source>
</evidence>
<proteinExistence type="inferred from homology"/>
<dbReference type="InterPro" id="IPR015168">
    <property type="entry name" value="SsuA/THI5"/>
</dbReference>
<dbReference type="SMART" id="SM00062">
    <property type="entry name" value="PBPb"/>
    <property type="match status" value="1"/>
</dbReference>
<feature type="signal peptide" evidence="2">
    <location>
        <begin position="1"/>
        <end position="32"/>
    </location>
</feature>
<dbReference type="PROSITE" id="PS51257">
    <property type="entry name" value="PROKAR_LIPOPROTEIN"/>
    <property type="match status" value="1"/>
</dbReference>
<sequence length="380" mass="38238" precursor="true">MYQRGSVQRRIGGRVRGAVAVAVAAGLAVTLAACGSDSGGGSSAAASPAAASASSGPDLSGVTLRVATYPAAIGGDEALLKAAGLLDTPYKVRFQTYPDGGAQTGAVNQGSADLARGSGVANVLIAAGGTKPNFVSVATLRLPTSLQWTVAKKGITSIADLRGKKVAYTKNTTTQYFLLKQLASAGLTFKDIQPVPLTPADGLSALLGGSVDALAGFGKTVQVAVAKGNPILADGGPILKGSLGGLVGAYNAYTSDLDDPAKSAAIADYIGRIEASFAWTRAHPAEWDKITATNTNQPLESVTANFKASENSANSAVGPVDPKALTDQQAIADTFQAAGLLPGKVDVAGSYNTKLNPAIAAAIASYKAKFPANFAVTTVK</sequence>
<evidence type="ECO:0000256" key="2">
    <source>
        <dbReference type="SAM" id="SignalP"/>
    </source>
</evidence>
<keyword evidence="2" id="KW-0732">Signal</keyword>